<name>A0A6I8MHU1_9CORY</name>
<dbReference type="KEGG" id="crf:FRC0190_02096"/>
<evidence type="ECO:0000256" key="1">
    <source>
        <dbReference type="SAM" id="Phobius"/>
    </source>
</evidence>
<dbReference type="EMBL" id="LR738855">
    <property type="protein sequence ID" value="VZH86164.1"/>
    <property type="molecule type" value="Genomic_DNA"/>
</dbReference>
<feature type="transmembrane region" description="Helical" evidence="1">
    <location>
        <begin position="28"/>
        <end position="53"/>
    </location>
</feature>
<keyword evidence="1" id="KW-0812">Transmembrane</keyword>
<accession>A0A6I8MHU1</accession>
<gene>
    <name evidence="2" type="ORF">FRC0190_02096</name>
</gene>
<evidence type="ECO:0000313" key="3">
    <source>
        <dbReference type="Proteomes" id="UP000423525"/>
    </source>
</evidence>
<reference evidence="2 3" key="1">
    <citation type="submission" date="2019-11" db="EMBL/GenBank/DDBJ databases">
        <authorList>
            <person name="Brisse S."/>
        </authorList>
    </citation>
    <scope>NUCLEOTIDE SEQUENCE [LARGE SCALE GENOMIC DNA]</scope>
    <source>
        <strain evidence="2">FRC0190</strain>
    </source>
</reference>
<dbReference type="AlphaFoldDB" id="A0A6I8MHU1"/>
<organism evidence="2 3">
    <name type="scientific">Corynebacterium rouxii</name>
    <dbReference type="NCBI Taxonomy" id="2719119"/>
    <lineage>
        <taxon>Bacteria</taxon>
        <taxon>Bacillati</taxon>
        <taxon>Actinomycetota</taxon>
        <taxon>Actinomycetes</taxon>
        <taxon>Mycobacteriales</taxon>
        <taxon>Corynebacteriaceae</taxon>
        <taxon>Corynebacterium</taxon>
    </lineage>
</organism>
<keyword evidence="1" id="KW-1133">Transmembrane helix</keyword>
<evidence type="ECO:0000313" key="2">
    <source>
        <dbReference type="EMBL" id="VZH86164.1"/>
    </source>
</evidence>
<dbReference type="Proteomes" id="UP000423525">
    <property type="component" value="Chromosome"/>
</dbReference>
<protein>
    <submittedName>
        <fullName evidence="2">Uncharacterized protein</fullName>
    </submittedName>
</protein>
<sequence length="55" mass="5974">MEFVFYSLCAASLFLVLLKPHKEKLAFGLLVASFAMSALMFFMGSATSIVPAVNL</sequence>
<proteinExistence type="predicted"/>
<keyword evidence="1" id="KW-0472">Membrane</keyword>